<evidence type="ECO:0000313" key="2">
    <source>
        <dbReference type="EMBL" id="RIH92433.1"/>
    </source>
</evidence>
<organism evidence="2 3">
    <name type="scientific">Meiothermus granaticius NBRC 107808</name>
    <dbReference type="NCBI Taxonomy" id="1227551"/>
    <lineage>
        <taxon>Bacteria</taxon>
        <taxon>Thermotogati</taxon>
        <taxon>Deinococcota</taxon>
        <taxon>Deinococci</taxon>
        <taxon>Thermales</taxon>
        <taxon>Thermaceae</taxon>
        <taxon>Meiothermus</taxon>
    </lineage>
</organism>
<proteinExistence type="predicted"/>
<keyword evidence="3" id="KW-1185">Reference proteome</keyword>
<dbReference type="AlphaFoldDB" id="A0A399F8L0"/>
<accession>A0A399F8L0</accession>
<dbReference type="RefSeq" id="WP_186813116.1">
    <property type="nucleotide sequence ID" value="NZ_BJXM01000009.1"/>
</dbReference>
<evidence type="ECO:0000256" key="1">
    <source>
        <dbReference type="SAM" id="MobiDB-lite"/>
    </source>
</evidence>
<evidence type="ECO:0000313" key="3">
    <source>
        <dbReference type="Proteomes" id="UP000266178"/>
    </source>
</evidence>
<feature type="region of interest" description="Disordered" evidence="1">
    <location>
        <begin position="37"/>
        <end position="57"/>
    </location>
</feature>
<feature type="compositionally biased region" description="Polar residues" evidence="1">
    <location>
        <begin position="45"/>
        <end position="57"/>
    </location>
</feature>
<protein>
    <submittedName>
        <fullName evidence="2">Uncharacterized protein</fullName>
    </submittedName>
</protein>
<dbReference type="Proteomes" id="UP000266178">
    <property type="component" value="Unassembled WGS sequence"/>
</dbReference>
<name>A0A399F8L0_9DEIN</name>
<sequence>MKTMLDDRHLNPLRLALLAIIAGYFAWLWFHPPATPASSAPVLQKPTQTTSRPSQPATLASCPAHILEVGASTHEVRLKIDGAADRILVYTAAGPVTASTETAGSAGEYRVLLPAPPQAVQLDNCPPLNLP</sequence>
<comment type="caution">
    <text evidence="2">The sequence shown here is derived from an EMBL/GenBank/DDBJ whole genome shotgun (WGS) entry which is preliminary data.</text>
</comment>
<gene>
    <name evidence="2" type="ORF">Mgrana_01591</name>
</gene>
<dbReference type="EMBL" id="QWLB01000019">
    <property type="protein sequence ID" value="RIH92433.1"/>
    <property type="molecule type" value="Genomic_DNA"/>
</dbReference>
<reference evidence="2 3" key="1">
    <citation type="submission" date="2018-08" db="EMBL/GenBank/DDBJ databases">
        <title>Meiothermus granaticius genome AF-68 sequencing project.</title>
        <authorList>
            <person name="Da Costa M.S."/>
            <person name="Albuquerque L."/>
            <person name="Raposo P."/>
            <person name="Froufe H.J.C."/>
            <person name="Barroso C.S."/>
            <person name="Egas C."/>
        </authorList>
    </citation>
    <scope>NUCLEOTIDE SEQUENCE [LARGE SCALE GENOMIC DNA]</scope>
    <source>
        <strain evidence="2 3">AF-68</strain>
    </source>
</reference>